<evidence type="ECO:0000313" key="2">
    <source>
        <dbReference type="EMBL" id="KAK0616464.1"/>
    </source>
</evidence>
<evidence type="ECO:0000313" key="3">
    <source>
        <dbReference type="Proteomes" id="UP001175000"/>
    </source>
</evidence>
<feature type="compositionally biased region" description="Polar residues" evidence="1">
    <location>
        <begin position="1"/>
        <end position="12"/>
    </location>
</feature>
<organism evidence="2 3">
    <name type="scientific">Immersiella caudata</name>
    <dbReference type="NCBI Taxonomy" id="314043"/>
    <lineage>
        <taxon>Eukaryota</taxon>
        <taxon>Fungi</taxon>
        <taxon>Dikarya</taxon>
        <taxon>Ascomycota</taxon>
        <taxon>Pezizomycotina</taxon>
        <taxon>Sordariomycetes</taxon>
        <taxon>Sordariomycetidae</taxon>
        <taxon>Sordariales</taxon>
        <taxon>Lasiosphaeriaceae</taxon>
        <taxon>Immersiella</taxon>
    </lineage>
</organism>
<evidence type="ECO:0000256" key="1">
    <source>
        <dbReference type="SAM" id="MobiDB-lite"/>
    </source>
</evidence>
<feature type="compositionally biased region" description="Polar residues" evidence="1">
    <location>
        <begin position="21"/>
        <end position="35"/>
    </location>
</feature>
<gene>
    <name evidence="2" type="ORF">B0T14DRAFT_247243</name>
</gene>
<feature type="region of interest" description="Disordered" evidence="1">
    <location>
        <begin position="1"/>
        <end position="36"/>
    </location>
</feature>
<dbReference type="AlphaFoldDB" id="A0AA39WJB0"/>
<dbReference type="EMBL" id="JAULSU010000005">
    <property type="protein sequence ID" value="KAK0616464.1"/>
    <property type="molecule type" value="Genomic_DNA"/>
</dbReference>
<keyword evidence="3" id="KW-1185">Reference proteome</keyword>
<protein>
    <submittedName>
        <fullName evidence="2">Uncharacterized protein</fullName>
    </submittedName>
</protein>
<reference evidence="2" key="1">
    <citation type="submission" date="2023-06" db="EMBL/GenBank/DDBJ databases">
        <title>Genome-scale phylogeny and comparative genomics of the fungal order Sordariales.</title>
        <authorList>
            <consortium name="Lawrence Berkeley National Laboratory"/>
            <person name="Hensen N."/>
            <person name="Bonometti L."/>
            <person name="Westerberg I."/>
            <person name="Brannstrom I.O."/>
            <person name="Guillou S."/>
            <person name="Cros-Aarteil S."/>
            <person name="Calhoun S."/>
            <person name="Haridas S."/>
            <person name="Kuo A."/>
            <person name="Mondo S."/>
            <person name="Pangilinan J."/>
            <person name="Riley R."/>
            <person name="Labutti K."/>
            <person name="Andreopoulos B."/>
            <person name="Lipzen A."/>
            <person name="Chen C."/>
            <person name="Yanf M."/>
            <person name="Daum C."/>
            <person name="Ng V."/>
            <person name="Clum A."/>
            <person name="Steindorff A."/>
            <person name="Ohm R."/>
            <person name="Martin F."/>
            <person name="Silar P."/>
            <person name="Natvig D."/>
            <person name="Lalanne C."/>
            <person name="Gautier V."/>
            <person name="Ament-Velasquez S.L."/>
            <person name="Kruys A."/>
            <person name="Hutchinson M.I."/>
            <person name="Powell A.J."/>
            <person name="Barry K."/>
            <person name="Miller A.N."/>
            <person name="Grigoriev I.V."/>
            <person name="Debuchy R."/>
            <person name="Gladieux P."/>
            <person name="Thoren M.H."/>
            <person name="Johannesson H."/>
        </authorList>
    </citation>
    <scope>NUCLEOTIDE SEQUENCE</scope>
    <source>
        <strain evidence="2">CBS 606.72</strain>
    </source>
</reference>
<dbReference type="Proteomes" id="UP001175000">
    <property type="component" value="Unassembled WGS sequence"/>
</dbReference>
<sequence>MDSPQNQQSTSEGFVEGWDSGLSNGQTSLPFQNYHSEGPFPRGQDFVFPALPLPSYTMSSDSSCGTYYGSSDGRSNTCNADVSASSYSSYEIPHWESTYPSHVLPPDCWTYEPIEFEPTEGSTSHWAGSHSPPDFSFRPHALELPLQPHLNDELGWHRPTQLSVGSTSAFSPPSFVDPSVTRQANHPLAPGKSKTTISREAKGRQHQCPHCDFCPKGQRPAHLLRVHVLRQHESLPIECDEEGCSVVIANGRKDNLRKHQGTENCAGFRRRKAAEATEANLQRWLNELAGQPCPPALLTLSAGCLSFPAIPPVPMNGPLVQDFQESCRQIDASRVHEGASGEAGFYHSF</sequence>
<accession>A0AA39WJB0</accession>
<comment type="caution">
    <text evidence="2">The sequence shown here is derived from an EMBL/GenBank/DDBJ whole genome shotgun (WGS) entry which is preliminary data.</text>
</comment>
<proteinExistence type="predicted"/>
<name>A0AA39WJB0_9PEZI</name>